<evidence type="ECO:0000256" key="12">
    <source>
        <dbReference type="ARBA" id="ARBA00023239"/>
    </source>
</evidence>
<keyword evidence="10 14" id="KW-0479">Metal-binding</keyword>
<dbReference type="NCBIfam" id="NF006899">
    <property type="entry name" value="PRK09382.1"/>
    <property type="match status" value="1"/>
</dbReference>
<evidence type="ECO:0000256" key="2">
    <source>
        <dbReference type="ARBA" id="ARBA00001282"/>
    </source>
</evidence>
<feature type="site" description="Transition state stabilizer" evidence="14">
    <location>
        <position position="364"/>
    </location>
</feature>
<dbReference type="GO" id="GO:0050518">
    <property type="term" value="F:2-C-methyl-D-erythritol 4-phosphate cytidylyltransferase activity"/>
    <property type="evidence" value="ECO:0007669"/>
    <property type="project" value="UniProtKB-UniRule"/>
</dbReference>
<protein>
    <recommendedName>
        <fullName evidence="14">Bifunctional enzyme IspD/IspF</fullName>
    </recommendedName>
    <domain>
        <recommendedName>
            <fullName evidence="14">2-C-methyl-D-erythritol 4-phosphate cytidylyltransferase</fullName>
            <ecNumber evidence="14">2.7.7.60</ecNumber>
        </recommendedName>
        <alternativeName>
            <fullName evidence="14">4-diphosphocytidyl-2C-methyl-D-erythritol synthase</fullName>
        </alternativeName>
        <alternativeName>
            <fullName evidence="14">MEP cytidylyltransferase</fullName>
            <shortName evidence="14">MCT</shortName>
        </alternativeName>
    </domain>
    <domain>
        <recommendedName>
            <fullName evidence="14">2-C-methyl-D-erythritol 2,4-cyclodiphosphate synthase</fullName>
            <shortName evidence="14">MECDP-synthase</shortName>
            <shortName evidence="14">MECPP-synthase</shortName>
            <shortName evidence="14">MECPS</shortName>
            <ecNumber evidence="14">4.6.1.12</ecNumber>
        </recommendedName>
    </domain>
</protein>
<feature type="binding site" evidence="14">
    <location>
        <begin position="239"/>
        <end position="241"/>
    </location>
    <ligand>
        <name>4-CDP-2-C-methyl-D-erythritol 2-phosphate</name>
        <dbReference type="ChEBI" id="CHEBI:57919"/>
    </ligand>
</feature>
<dbReference type="InterPro" id="IPR034683">
    <property type="entry name" value="IspD/TarI"/>
</dbReference>
<feature type="binding site" evidence="14">
    <location>
        <position position="370"/>
    </location>
    <ligand>
        <name>4-CDP-2-C-methyl-D-erythritol 2-phosphate</name>
        <dbReference type="ChEBI" id="CHEBI:57919"/>
    </ligand>
</feature>
<feature type="site" description="Transition state stabilizer" evidence="14">
    <location>
        <position position="15"/>
    </location>
</feature>
<evidence type="ECO:0000259" key="15">
    <source>
        <dbReference type="Pfam" id="PF02542"/>
    </source>
</evidence>
<dbReference type="FunFam" id="3.30.1330.50:FF:000001">
    <property type="entry name" value="2-C-methyl-D-erythritol 2,4-cyclodiphosphate synthase"/>
    <property type="match status" value="1"/>
</dbReference>
<evidence type="ECO:0000256" key="14">
    <source>
        <dbReference type="HAMAP-Rule" id="MF_01520"/>
    </source>
</evidence>
<comment type="catalytic activity">
    <reaction evidence="2 14">
        <text>2-C-methyl-D-erythritol 4-phosphate + CTP + H(+) = 4-CDP-2-C-methyl-D-erythritol + diphosphate</text>
        <dbReference type="Rhea" id="RHEA:13429"/>
        <dbReference type="ChEBI" id="CHEBI:15378"/>
        <dbReference type="ChEBI" id="CHEBI:33019"/>
        <dbReference type="ChEBI" id="CHEBI:37563"/>
        <dbReference type="ChEBI" id="CHEBI:57823"/>
        <dbReference type="ChEBI" id="CHEBI:58262"/>
        <dbReference type="EC" id="2.7.7.60"/>
    </reaction>
</comment>
<feature type="binding site" evidence="14">
    <location>
        <begin position="363"/>
        <end position="366"/>
    </location>
    <ligand>
        <name>4-CDP-2-C-methyl-D-erythritol 2-phosphate</name>
        <dbReference type="ChEBI" id="CHEBI:57919"/>
    </ligand>
</feature>
<keyword evidence="11 14" id="KW-0414">Isoprene biosynthesis</keyword>
<dbReference type="PANTHER" id="PTHR43181">
    <property type="entry name" value="2-C-METHYL-D-ERYTHRITOL 2,4-CYCLODIPHOSPHATE SYNTHASE, CHLOROPLASTIC"/>
    <property type="match status" value="1"/>
</dbReference>
<dbReference type="EC" id="4.6.1.12" evidence="14"/>
<dbReference type="InterPro" id="IPR026596">
    <property type="entry name" value="IspD/F"/>
</dbReference>
<evidence type="ECO:0000313" key="17">
    <source>
        <dbReference type="Proteomes" id="UP000436016"/>
    </source>
</evidence>
<evidence type="ECO:0000256" key="6">
    <source>
        <dbReference type="ARBA" id="ARBA00008480"/>
    </source>
</evidence>
<evidence type="ECO:0000256" key="1">
    <source>
        <dbReference type="ARBA" id="ARBA00000200"/>
    </source>
</evidence>
<feature type="binding site" evidence="14">
    <location>
        <begin position="265"/>
        <end position="266"/>
    </location>
    <ligand>
        <name>4-CDP-2-C-methyl-D-erythritol 2-phosphate</name>
        <dbReference type="ChEBI" id="CHEBI:57919"/>
    </ligand>
</feature>
<dbReference type="GO" id="GO:0008685">
    <property type="term" value="F:2-C-methyl-D-erythritol 2,4-cyclodiphosphate synthase activity"/>
    <property type="evidence" value="ECO:0007669"/>
    <property type="project" value="UniProtKB-UniRule"/>
</dbReference>
<dbReference type="Gene3D" id="3.90.550.10">
    <property type="entry name" value="Spore Coat Polysaccharide Biosynthesis Protein SpsA, Chain A"/>
    <property type="match status" value="1"/>
</dbReference>
<dbReference type="CDD" id="cd02516">
    <property type="entry name" value="CDP-ME_synthetase"/>
    <property type="match status" value="1"/>
</dbReference>
<dbReference type="PANTHER" id="PTHR43181:SF1">
    <property type="entry name" value="2-C-METHYL-D-ERYTHRITOL 2,4-CYCLODIPHOSPHATE SYNTHASE, CHLOROPLASTIC"/>
    <property type="match status" value="1"/>
</dbReference>
<sequence length="388" mass="40553">MTIDALIVAAGRGTRAGDGPPKQYRMLAGEMVLTRAIRALLAAPRVRRVLTVIHPDDAALFARAVDGLPEARITPWVAGGADRAASVAAGLDALAAGDAPDHVLIHDAARPFLSRAILDATIDAMLETGAACPALPVVDALWAVEDGRFAAPRDRTGLVRAQTPQAFAFPAIRAVHATHQGEAHDDVAVAVSAGMAVAFVPGAEENYKLTTAEDFARAEKALRQMTGDGMDFRCGNGFDVHAFGPGSSVTLCGVTVPHERGLSGHSDADVAMHAVTDALFGAIAEGDIGQWFPPSEAEWKGADSALFLRKAVERVAARGYRIANIDCTIICEQPKIGPHAKEMRARMAALTGIDEDRVSVKATTSERLGFTGRSEGIAAMASAALVAA</sequence>
<dbReference type="PROSITE" id="PS01295">
    <property type="entry name" value="ISPD"/>
    <property type="match status" value="1"/>
</dbReference>
<dbReference type="InterPro" id="IPR036571">
    <property type="entry name" value="MECDP_synthase_sf"/>
</dbReference>
<dbReference type="SUPFAM" id="SSF53448">
    <property type="entry name" value="Nucleotide-diphospho-sugar transferases"/>
    <property type="match status" value="1"/>
</dbReference>
<dbReference type="EMBL" id="WUWG01000003">
    <property type="protein sequence ID" value="MXU65767.1"/>
    <property type="molecule type" value="Genomic_DNA"/>
</dbReference>
<dbReference type="Proteomes" id="UP000436016">
    <property type="component" value="Unassembled WGS sequence"/>
</dbReference>
<dbReference type="GO" id="GO:0019288">
    <property type="term" value="P:isopentenyl diphosphate biosynthetic process, methylerythritol 4-phosphate pathway"/>
    <property type="evidence" value="ECO:0007669"/>
    <property type="project" value="UniProtKB-UniRule"/>
</dbReference>
<keyword evidence="17" id="KW-1185">Reference proteome</keyword>
<evidence type="ECO:0000256" key="3">
    <source>
        <dbReference type="ARBA" id="ARBA00001968"/>
    </source>
</evidence>
<dbReference type="NCBIfam" id="TIGR00453">
    <property type="entry name" value="ispD"/>
    <property type="match status" value="1"/>
</dbReference>
<evidence type="ECO:0000256" key="13">
    <source>
        <dbReference type="ARBA" id="ARBA00023268"/>
    </source>
</evidence>
<comment type="caution">
    <text evidence="14">Lacks conserved residue(s) required for the propagation of feature annotation.</text>
</comment>
<dbReference type="UniPathway" id="UPA00056">
    <property type="reaction ID" value="UER00093"/>
</dbReference>
<feature type="region of interest" description="2-C-methyl-D-erythritol 4-phosphate cytidylyltransferase" evidence="14">
    <location>
        <begin position="1"/>
        <end position="232"/>
    </location>
</feature>
<dbReference type="NCBIfam" id="TIGR00151">
    <property type="entry name" value="ispF"/>
    <property type="match status" value="1"/>
</dbReference>
<keyword evidence="12 14" id="KW-0456">Lyase</keyword>
<comment type="similarity">
    <text evidence="14">In the C-terminal section; belongs to the IspF family.</text>
</comment>
<organism evidence="16 17">
    <name type="scientific">Oceanomicrobium pacificus</name>
    <dbReference type="NCBI Taxonomy" id="2692916"/>
    <lineage>
        <taxon>Bacteria</taxon>
        <taxon>Pseudomonadati</taxon>
        <taxon>Pseudomonadota</taxon>
        <taxon>Alphaproteobacteria</taxon>
        <taxon>Rhodobacterales</taxon>
        <taxon>Paracoccaceae</taxon>
        <taxon>Oceanomicrobium</taxon>
    </lineage>
</organism>
<dbReference type="InterPro" id="IPR020555">
    <property type="entry name" value="MECDP_synthase_CS"/>
</dbReference>
<evidence type="ECO:0000256" key="11">
    <source>
        <dbReference type="ARBA" id="ARBA00023229"/>
    </source>
</evidence>
<proteinExistence type="inferred from homology"/>
<dbReference type="InterPro" id="IPR018294">
    <property type="entry name" value="ISPD_synthase_CS"/>
</dbReference>
<evidence type="ECO:0000256" key="10">
    <source>
        <dbReference type="ARBA" id="ARBA00022723"/>
    </source>
</evidence>
<feature type="site" description="Transition state stabilizer" evidence="14">
    <location>
        <position position="265"/>
    </location>
</feature>
<comment type="pathway">
    <text evidence="5 14">Isoprenoid biosynthesis; isopentenyl diphosphate biosynthesis via DXP pathway; isopentenyl diphosphate from 1-deoxy-D-xylulose 5-phosphate: step 2/6.</text>
</comment>
<feature type="binding site" evidence="14">
    <location>
        <begin position="287"/>
        <end position="289"/>
    </location>
    <ligand>
        <name>4-CDP-2-C-methyl-D-erythritol 2-phosphate</name>
        <dbReference type="ChEBI" id="CHEBI:57919"/>
    </ligand>
</feature>
<accession>A0A6B0TMM4</accession>
<dbReference type="AlphaFoldDB" id="A0A6B0TMM4"/>
<dbReference type="InterPro" id="IPR003526">
    <property type="entry name" value="MECDP_synthase"/>
</dbReference>
<comment type="caution">
    <text evidence="16">The sequence shown here is derived from an EMBL/GenBank/DDBJ whole genome shotgun (WGS) entry which is preliminary data.</text>
</comment>
<name>A0A6B0TMM4_9RHOB</name>
<evidence type="ECO:0000256" key="4">
    <source>
        <dbReference type="ARBA" id="ARBA00004709"/>
    </source>
</evidence>
<feature type="site" description="Transition state stabilizer" evidence="14">
    <location>
        <position position="22"/>
    </location>
</feature>
<dbReference type="InterPro" id="IPR029044">
    <property type="entry name" value="Nucleotide-diphossugar_trans"/>
</dbReference>
<dbReference type="GO" id="GO:0016114">
    <property type="term" value="P:terpenoid biosynthetic process"/>
    <property type="evidence" value="ECO:0007669"/>
    <property type="project" value="InterPro"/>
</dbReference>
<dbReference type="HAMAP" id="MF_00107">
    <property type="entry name" value="IspF"/>
    <property type="match status" value="1"/>
</dbReference>
<dbReference type="EC" id="2.7.7.60" evidence="14"/>
<dbReference type="Gene3D" id="3.30.1330.50">
    <property type="entry name" value="2-C-methyl-D-erythritol 2,4-cyclodiphosphate synthase"/>
    <property type="match status" value="1"/>
</dbReference>
<comment type="similarity">
    <text evidence="6">Belongs to the IspF family.</text>
</comment>
<dbReference type="PROSITE" id="PS01350">
    <property type="entry name" value="ISPF"/>
    <property type="match status" value="1"/>
</dbReference>
<comment type="similarity">
    <text evidence="14">In the N-terminal section; belongs to the IspD/TarI cytidylyltransferase family. IspD subfamily.</text>
</comment>
<keyword evidence="8 14" id="KW-0808">Transferase</keyword>
<feature type="region of interest" description="2-C-methyl-D-erythritol 2,4-cyclodiphosphate synthase" evidence="14">
    <location>
        <begin position="233"/>
        <end position="388"/>
    </location>
</feature>
<dbReference type="CDD" id="cd00554">
    <property type="entry name" value="MECDP_synthase"/>
    <property type="match status" value="1"/>
</dbReference>
<feature type="binding site" evidence="14">
    <location>
        <position position="373"/>
    </location>
    <ligand>
        <name>4-CDP-2-C-methyl-D-erythritol 2-phosphate</name>
        <dbReference type="ChEBI" id="CHEBI:57919"/>
    </ligand>
</feature>
<gene>
    <name evidence="14" type="primary">ispDF</name>
    <name evidence="16" type="ORF">GSH16_09925</name>
</gene>
<evidence type="ECO:0000256" key="5">
    <source>
        <dbReference type="ARBA" id="ARBA00004787"/>
    </source>
</evidence>
<dbReference type="SUPFAM" id="SSF69765">
    <property type="entry name" value="IpsF-like"/>
    <property type="match status" value="1"/>
</dbReference>
<keyword evidence="13 14" id="KW-0511">Multifunctional enzyme</keyword>
<dbReference type="GO" id="GO:0046872">
    <property type="term" value="F:metal ion binding"/>
    <property type="evidence" value="ECO:0007669"/>
    <property type="project" value="UniProtKB-KW"/>
</dbReference>
<dbReference type="Pfam" id="PF02542">
    <property type="entry name" value="YgbB"/>
    <property type="match status" value="1"/>
</dbReference>
<evidence type="ECO:0000256" key="8">
    <source>
        <dbReference type="ARBA" id="ARBA00022679"/>
    </source>
</evidence>
<comment type="cofactor">
    <cofactor evidence="3 14">
        <name>a divalent metal cation</name>
        <dbReference type="ChEBI" id="CHEBI:60240"/>
    </cofactor>
</comment>
<evidence type="ECO:0000256" key="9">
    <source>
        <dbReference type="ARBA" id="ARBA00022695"/>
    </source>
</evidence>
<dbReference type="InterPro" id="IPR001228">
    <property type="entry name" value="IspD"/>
</dbReference>
<feature type="binding site" evidence="14">
    <location>
        <position position="273"/>
    </location>
    <ligand>
        <name>a divalent metal cation</name>
        <dbReference type="ChEBI" id="CHEBI:60240"/>
    </ligand>
</feature>
<evidence type="ECO:0000313" key="16">
    <source>
        <dbReference type="EMBL" id="MXU65767.1"/>
    </source>
</evidence>
<keyword evidence="9 14" id="KW-0548">Nucleotidyltransferase</keyword>
<evidence type="ECO:0000256" key="7">
    <source>
        <dbReference type="ARBA" id="ARBA00009789"/>
    </source>
</evidence>
<feature type="site" description="Positions MEP for the nucleophilic attack" evidence="14">
    <location>
        <position position="155"/>
    </location>
</feature>
<feature type="domain" description="2-C-methyl-D-erythritol 2,4-cyclodiphosphate synthase" evidence="15">
    <location>
        <begin position="232"/>
        <end position="385"/>
    </location>
</feature>
<comment type="similarity">
    <text evidence="7">Belongs to the IspD/TarI cytidylyltransferase family. IspD subfamily.</text>
</comment>
<feature type="binding site" evidence="14">
    <location>
        <position position="239"/>
    </location>
    <ligand>
        <name>a divalent metal cation</name>
        <dbReference type="ChEBI" id="CHEBI:60240"/>
    </ligand>
</feature>
<comment type="pathway">
    <text evidence="4 14">Isoprenoid biosynthesis; isopentenyl diphosphate biosynthesis via DXP pathway; isopentenyl diphosphate from 1-deoxy-D-xylulose 5-phosphate: step 4/6.</text>
</comment>
<feature type="binding site" evidence="14">
    <location>
        <position position="241"/>
    </location>
    <ligand>
        <name>a divalent metal cation</name>
        <dbReference type="ChEBI" id="CHEBI:60240"/>
    </ligand>
</feature>
<dbReference type="Pfam" id="PF01128">
    <property type="entry name" value="IspD"/>
    <property type="match status" value="1"/>
</dbReference>
<feature type="site" description="Positions MEP for the nucleophilic attack" evidence="14">
    <location>
        <position position="208"/>
    </location>
</feature>
<dbReference type="HAMAP" id="MF_01520">
    <property type="entry name" value="IspDF"/>
    <property type="match status" value="1"/>
</dbReference>
<dbReference type="RefSeq" id="WP_160854539.1">
    <property type="nucleotide sequence ID" value="NZ_WUWG01000003.1"/>
</dbReference>
<reference evidence="16 17" key="1">
    <citation type="submission" date="2019-12" db="EMBL/GenBank/DDBJ databases">
        <title>Strain KN286 was isolated from seawater, which was collected from Caroline Seamount in the tropical western Pacific.</title>
        <authorList>
            <person name="Wang Q."/>
        </authorList>
    </citation>
    <scope>NUCLEOTIDE SEQUENCE [LARGE SCALE GENOMIC DNA]</scope>
    <source>
        <strain evidence="16 17">KN286</strain>
    </source>
</reference>
<comment type="catalytic activity">
    <reaction evidence="1 14">
        <text>4-CDP-2-C-methyl-D-erythritol 2-phosphate = 2-C-methyl-D-erythritol 2,4-cyclic diphosphate + CMP</text>
        <dbReference type="Rhea" id="RHEA:23864"/>
        <dbReference type="ChEBI" id="CHEBI:57919"/>
        <dbReference type="ChEBI" id="CHEBI:58483"/>
        <dbReference type="ChEBI" id="CHEBI:60377"/>
        <dbReference type="EC" id="4.6.1.12"/>
    </reaction>
</comment>
<comment type="function">
    <text evidence="14">Bifunctional enzyme that catalyzes the formation of 4-diphosphocytidyl-2-C-methyl-D-erythritol from CTP and 2-C-methyl-D-erythritol 4-phosphate (MEP) (IspD), and catalyzes the conversion of 4-diphosphocytidyl-2-C-methyl-D-erythritol 2-phosphate (CDP-ME2P) to 2-C-methyl-D-erythritol 2,4-cyclodiphosphate (ME-CPP) with a corresponding release of cytidine 5-monophosphate (CMP) (IspF).</text>
</comment>